<keyword evidence="4" id="KW-0963">Cytoplasm</keyword>
<keyword evidence="10" id="KW-1185">Reference proteome</keyword>
<sequence length="1109" mass="120921">MEERVMSPQTVVAMLLASFSPNSVERKRAEEQIASLTEHRGSVFVLLQVAAEGSVQREARQAAAITLKNMIKRKWEQPDALFASDSEKASARSEILSTLLAETEAAVRDQLAECVNEVSIKDYPVTWPELLPTLVSALVAQQDAASVHNALLATRKLCKRFEFKSRDAGARLPLEDIVLKTFELLRSLLANFVSAAAAHPEAATLAKVILKIFWSCTQYALPEAARRQPDYVIQWFDLVKASMECGTTVAVPSTRAECDALAASPVWKLKKWATQISARFLQRYGRAKYMEESGRAFAETFAARQAPALLESCFGLLAASARGCYVSPRVRQLCFTYVDTAVEIGALYKLMRPHLDFILFEACLPTMCASLEDIEQFETDPQEFVRKAHDPLEDFLEPRAAAMNLVAGLVRTRPKDVFDKLLGRLSEVLAAYEATPHERRTLDAVRSKDGALSALGALSDELKKKKKYAAHVDSILAHHVLPEIVGADGALRSVGGGGGGGGGEGSNGTAAGVLRSRACWTLQQFATHACRLPEARVAQCVHAALAGLNDAKLPVRVEAAGAVRQLLAASDHPGVDVLMRPALPQILDACFQIMGDIGSDDVVQALEIVIDKFGDEIAPYAVALARNLVEAFSAYAAVGEDDDEASMAAAQCVEAMAATLNSISSNENNVYSQVEPYLVPVLVRIFGSRGGELVEYFENAIEVLTYLTFSSDVPLSRDLWHLFELLVDAFHEWAYDYIPDLVRPFDNFVSRDPDTFLTLRTADGRRYVDKLSGVAARLLAPENLHRTCERDAVKATYILLSIVHNCKGRVDDSVAAYARLVATVLPLCLGPKPRDPDAPAPAPAPTRRDDDRADRAATPWMFGLATALVTVWSSLLWYDAGLSLKAATSTGPPDAFFAAWFNVTDSGRLNALAAKCAVLGFAAVLALDDPTFALLKPHALAGCVSLVGDDESDDDDDLDANQRGADDGFEDDDDDDDDDRAVADDDEDDAVAAANFDEDVDDPEDEAYMAAITNAKDENGTSMRDAITSFARATDFNMDDDVLCYTSPIDDEDEHVLIFNAFQAAQARGELEAIVNRLPHDLQARVPEMFSLAERRAREHAEHRHNDSA</sequence>
<dbReference type="GO" id="GO:0006606">
    <property type="term" value="P:protein import into nucleus"/>
    <property type="evidence" value="ECO:0007669"/>
    <property type="project" value="TreeGrafter"/>
</dbReference>
<evidence type="ECO:0000256" key="7">
    <source>
        <dbReference type="SAM" id="MobiDB-lite"/>
    </source>
</evidence>
<feature type="domain" description="Importin N-terminal" evidence="8">
    <location>
        <begin position="29"/>
        <end position="101"/>
    </location>
</feature>
<keyword evidence="5" id="KW-0653">Protein transport</keyword>
<dbReference type="PROSITE" id="PS50166">
    <property type="entry name" value="IMPORTIN_B_NT"/>
    <property type="match status" value="1"/>
</dbReference>
<name>A0AAD7XS84_9STRA</name>
<dbReference type="GO" id="GO:0031267">
    <property type="term" value="F:small GTPase binding"/>
    <property type="evidence" value="ECO:0007669"/>
    <property type="project" value="InterPro"/>
</dbReference>
<feature type="region of interest" description="Disordered" evidence="7">
    <location>
        <begin position="951"/>
        <end position="987"/>
    </location>
</feature>
<dbReference type="InterPro" id="IPR011989">
    <property type="entry name" value="ARM-like"/>
</dbReference>
<reference evidence="9" key="1">
    <citation type="submission" date="2023-01" db="EMBL/GenBank/DDBJ databases">
        <title>Metagenome sequencing of chrysophaentin producing Chrysophaeum taylorii.</title>
        <authorList>
            <person name="Davison J."/>
            <person name="Bewley C."/>
        </authorList>
    </citation>
    <scope>NUCLEOTIDE SEQUENCE</scope>
    <source>
        <strain evidence="9">NIES-1699</strain>
    </source>
</reference>
<organism evidence="9 10">
    <name type="scientific">Chrysophaeum taylorii</name>
    <dbReference type="NCBI Taxonomy" id="2483200"/>
    <lineage>
        <taxon>Eukaryota</taxon>
        <taxon>Sar</taxon>
        <taxon>Stramenopiles</taxon>
        <taxon>Ochrophyta</taxon>
        <taxon>Pelagophyceae</taxon>
        <taxon>Pelagomonadales</taxon>
        <taxon>Pelagomonadaceae</taxon>
        <taxon>Chrysophaeum</taxon>
    </lineage>
</organism>
<proteinExistence type="predicted"/>
<gene>
    <name evidence="9" type="ORF">CTAYLR_000825</name>
</gene>
<evidence type="ECO:0000256" key="4">
    <source>
        <dbReference type="ARBA" id="ARBA00022490"/>
    </source>
</evidence>
<evidence type="ECO:0000313" key="10">
    <source>
        <dbReference type="Proteomes" id="UP001230188"/>
    </source>
</evidence>
<accession>A0AAD7XS84</accession>
<dbReference type="SUPFAM" id="SSF48371">
    <property type="entry name" value="ARM repeat"/>
    <property type="match status" value="1"/>
</dbReference>
<dbReference type="Pfam" id="PF03810">
    <property type="entry name" value="IBN_N"/>
    <property type="match status" value="1"/>
</dbReference>
<keyword evidence="6" id="KW-0539">Nucleus</keyword>
<comment type="subcellular location">
    <subcellularLocation>
        <location evidence="2">Cytoplasm</location>
    </subcellularLocation>
    <subcellularLocation>
        <location evidence="1">Nucleus</location>
    </subcellularLocation>
</comment>
<feature type="compositionally biased region" description="Acidic residues" evidence="7">
    <location>
        <begin position="967"/>
        <end position="987"/>
    </location>
</feature>
<evidence type="ECO:0000256" key="1">
    <source>
        <dbReference type="ARBA" id="ARBA00004123"/>
    </source>
</evidence>
<protein>
    <recommendedName>
        <fullName evidence="8">Importin N-terminal domain-containing protein</fullName>
    </recommendedName>
</protein>
<dbReference type="EMBL" id="JAQMWT010000005">
    <property type="protein sequence ID" value="KAJ8614532.1"/>
    <property type="molecule type" value="Genomic_DNA"/>
</dbReference>
<dbReference type="Gene3D" id="1.25.10.10">
    <property type="entry name" value="Leucine-rich Repeat Variant"/>
    <property type="match status" value="1"/>
</dbReference>
<evidence type="ECO:0000256" key="6">
    <source>
        <dbReference type="ARBA" id="ARBA00023242"/>
    </source>
</evidence>
<dbReference type="InterPro" id="IPR001494">
    <property type="entry name" value="Importin-beta_N"/>
</dbReference>
<dbReference type="SMART" id="SM00913">
    <property type="entry name" value="IBN_N"/>
    <property type="match status" value="1"/>
</dbReference>
<keyword evidence="3" id="KW-0813">Transport</keyword>
<evidence type="ECO:0000313" key="9">
    <source>
        <dbReference type="EMBL" id="KAJ8614532.1"/>
    </source>
</evidence>
<evidence type="ECO:0000256" key="2">
    <source>
        <dbReference type="ARBA" id="ARBA00004496"/>
    </source>
</evidence>
<dbReference type="PANTHER" id="PTHR10997:SF18">
    <property type="entry name" value="D-IMPORTIN 7_RANBP7"/>
    <property type="match status" value="1"/>
</dbReference>
<evidence type="ECO:0000256" key="3">
    <source>
        <dbReference type="ARBA" id="ARBA00022448"/>
    </source>
</evidence>
<evidence type="ECO:0000256" key="5">
    <source>
        <dbReference type="ARBA" id="ARBA00022927"/>
    </source>
</evidence>
<dbReference type="Proteomes" id="UP001230188">
    <property type="component" value="Unassembled WGS sequence"/>
</dbReference>
<comment type="caution">
    <text evidence="9">The sequence shown here is derived from an EMBL/GenBank/DDBJ whole genome shotgun (WGS) entry which is preliminary data.</text>
</comment>
<dbReference type="GO" id="GO:0005829">
    <property type="term" value="C:cytosol"/>
    <property type="evidence" value="ECO:0007669"/>
    <property type="project" value="TreeGrafter"/>
</dbReference>
<evidence type="ECO:0000259" key="8">
    <source>
        <dbReference type="PROSITE" id="PS50166"/>
    </source>
</evidence>
<dbReference type="InterPro" id="IPR016024">
    <property type="entry name" value="ARM-type_fold"/>
</dbReference>
<dbReference type="PANTHER" id="PTHR10997">
    <property type="entry name" value="IMPORTIN-7, 8, 11"/>
    <property type="match status" value="1"/>
</dbReference>
<dbReference type="GO" id="GO:0005635">
    <property type="term" value="C:nuclear envelope"/>
    <property type="evidence" value="ECO:0007669"/>
    <property type="project" value="TreeGrafter"/>
</dbReference>
<dbReference type="AlphaFoldDB" id="A0AAD7XS84"/>